<accession>A0ABS1V1M5</accession>
<dbReference type="EMBL" id="JAEUXJ010000001">
    <property type="protein sequence ID" value="MBL6454564.1"/>
    <property type="molecule type" value="Genomic_DNA"/>
</dbReference>
<evidence type="ECO:0000313" key="2">
    <source>
        <dbReference type="EMBL" id="MBL6454564.1"/>
    </source>
</evidence>
<feature type="region of interest" description="Disordered" evidence="1">
    <location>
        <begin position="1"/>
        <end position="29"/>
    </location>
</feature>
<name>A0ABS1V1M5_9PROT</name>
<sequence>MAEAAGDVLIVPTSRGQAEARRMGHAEAGASRWCISHPWDTDIFYGTAEQAMAHMKKLVAEQEAAAAKRLSPKQGDIEPRT</sequence>
<organism evidence="2 3">
    <name type="scientific">Belnapia mucosa</name>
    <dbReference type="NCBI Taxonomy" id="2804532"/>
    <lineage>
        <taxon>Bacteria</taxon>
        <taxon>Pseudomonadati</taxon>
        <taxon>Pseudomonadota</taxon>
        <taxon>Alphaproteobacteria</taxon>
        <taxon>Acetobacterales</taxon>
        <taxon>Roseomonadaceae</taxon>
        <taxon>Belnapia</taxon>
    </lineage>
</organism>
<proteinExistence type="predicted"/>
<dbReference type="Proteomes" id="UP000606490">
    <property type="component" value="Unassembled WGS sequence"/>
</dbReference>
<comment type="caution">
    <text evidence="2">The sequence shown here is derived from an EMBL/GenBank/DDBJ whole genome shotgun (WGS) entry which is preliminary data.</text>
</comment>
<evidence type="ECO:0000313" key="3">
    <source>
        <dbReference type="Proteomes" id="UP000606490"/>
    </source>
</evidence>
<gene>
    <name evidence="2" type="ORF">JMJ55_04455</name>
</gene>
<reference evidence="2 3" key="1">
    <citation type="submission" date="2021-01" db="EMBL/GenBank/DDBJ databases">
        <title>Belnapia mucosa sp. nov. and Belnapia arida sp. nov., isolated from the Tabernas Desert (Almeria, Spain).</title>
        <authorList>
            <person name="Molina-Menor E."/>
            <person name="Vidal-Verdu A."/>
            <person name="Calonge A."/>
            <person name="Satari L."/>
            <person name="Pereto Magraner J."/>
            <person name="Porcar Miralles M."/>
        </authorList>
    </citation>
    <scope>NUCLEOTIDE SEQUENCE [LARGE SCALE GENOMIC DNA]</scope>
    <source>
        <strain evidence="2 3">T6</strain>
    </source>
</reference>
<dbReference type="RefSeq" id="WP_202824257.1">
    <property type="nucleotide sequence ID" value="NZ_JAEUXJ010000001.1"/>
</dbReference>
<evidence type="ECO:0000256" key="1">
    <source>
        <dbReference type="SAM" id="MobiDB-lite"/>
    </source>
</evidence>
<protein>
    <submittedName>
        <fullName evidence="2">Uncharacterized protein</fullName>
    </submittedName>
</protein>
<keyword evidence="3" id="KW-1185">Reference proteome</keyword>